<dbReference type="EMBL" id="OW240924">
    <property type="protein sequence ID" value="CAH2328565.1"/>
    <property type="molecule type" value="Genomic_DNA"/>
</dbReference>
<dbReference type="PANTHER" id="PTHR21292:SF1">
    <property type="entry name" value="EXOCYST COMPLEX COMPONENT 3"/>
    <property type="match status" value="1"/>
</dbReference>
<evidence type="ECO:0000256" key="3">
    <source>
        <dbReference type="ARBA" id="ARBA00022483"/>
    </source>
</evidence>
<dbReference type="PANTHER" id="PTHR21292">
    <property type="entry name" value="EXOCYST COMPLEX COMPONENT SEC6-RELATED"/>
    <property type="match status" value="1"/>
</dbReference>
<dbReference type="Proteomes" id="UP001295444">
    <property type="component" value="Chromosome 13"/>
</dbReference>
<dbReference type="InterPro" id="IPR010326">
    <property type="entry name" value="EXOC3/Sec6"/>
</dbReference>
<evidence type="ECO:0000256" key="1">
    <source>
        <dbReference type="ARBA" id="ARBA00009447"/>
    </source>
</evidence>
<name>A0AAD1TNA3_PELCU</name>
<dbReference type="GO" id="GO:0051601">
    <property type="term" value="P:exocyst localization"/>
    <property type="evidence" value="ECO:0007669"/>
    <property type="project" value="TreeGrafter"/>
</dbReference>
<keyword evidence="2" id="KW-0813">Transport</keyword>
<proteinExistence type="inferred from homology"/>
<evidence type="ECO:0000313" key="4">
    <source>
        <dbReference type="EMBL" id="CAH2328565.1"/>
    </source>
</evidence>
<sequence length="571" mass="66658">MKQLGEEFKKICAEIIRGTHFKKNYTTKVYVDQEASSETFSELMSKKLYREACTLISRLEQTAVETTVTMFQELAFDMWETVEKALNGDQSLCVHLKSVADCLQWVKEESDHEDAQWSPKSWDNTLEELISKHIREQVLTHEYKRKAKMNLKRHLEILEGNTLRNINKNKSLLGDLFIVYLECLSVCMLQHLSSLAKEDLNYEESVLLYRWGIEEHWRQVFCLKESNAFDALFNKWLNDTASKIISTGKKTIYTARREMLEEEMKWNIQQEPGPECNFNGLLKEAMDVLKAVEDLGDKLVSDVRGVFLDEVLQFLKRYNTFLEAKVERSDSGKQLCVPLRIVKNCQILRNTLEDVGDTLRVKSTLYLEIINIIHEIEDRGIKLFSATLKLTFKKPFKNYFTDNIKFKDVLQELQNSIEHAGIQNNKIVIKTELCVIVGLYIQAFFNYSNKIEGTSKAEAFMNGSKPLQNFFQSLVSDEVKRKDPLQYIINILNSQDSKSLETTIAFFSNDHQDLREEHLNAILKIKGNISFTEKKRLVYFIKHRKSDHQEDKLFFFRDIKVKPFCPWCCVS</sequence>
<accession>A0AAD1TNA3</accession>
<keyword evidence="3" id="KW-0268">Exocytosis</keyword>
<organism evidence="4 5">
    <name type="scientific">Pelobates cultripes</name>
    <name type="common">Western spadefoot toad</name>
    <dbReference type="NCBI Taxonomy" id="61616"/>
    <lineage>
        <taxon>Eukaryota</taxon>
        <taxon>Metazoa</taxon>
        <taxon>Chordata</taxon>
        <taxon>Craniata</taxon>
        <taxon>Vertebrata</taxon>
        <taxon>Euteleostomi</taxon>
        <taxon>Amphibia</taxon>
        <taxon>Batrachia</taxon>
        <taxon>Anura</taxon>
        <taxon>Pelobatoidea</taxon>
        <taxon>Pelobatidae</taxon>
        <taxon>Pelobates</taxon>
    </lineage>
</organism>
<dbReference type="AlphaFoldDB" id="A0AAD1TNA3"/>
<evidence type="ECO:0000256" key="2">
    <source>
        <dbReference type="ARBA" id="ARBA00022448"/>
    </source>
</evidence>
<reference evidence="4" key="1">
    <citation type="submission" date="2022-03" db="EMBL/GenBank/DDBJ databases">
        <authorList>
            <person name="Alioto T."/>
            <person name="Alioto T."/>
            <person name="Gomez Garrido J."/>
        </authorList>
    </citation>
    <scope>NUCLEOTIDE SEQUENCE</scope>
</reference>
<dbReference type="GO" id="GO:0000145">
    <property type="term" value="C:exocyst"/>
    <property type="evidence" value="ECO:0007669"/>
    <property type="project" value="InterPro"/>
</dbReference>
<dbReference type="Gene3D" id="1.10.357.70">
    <property type="entry name" value="Exocyst complex component Sec6, C-terminal domain"/>
    <property type="match status" value="1"/>
</dbReference>
<dbReference type="InterPro" id="IPR042532">
    <property type="entry name" value="EXOC3/Sec6_C"/>
</dbReference>
<comment type="similarity">
    <text evidence="1">Belongs to the SEC6 family.</text>
</comment>
<protein>
    <submittedName>
        <fullName evidence="4">Exocyst complex component 3-like isoform X1</fullName>
    </submittedName>
</protein>
<evidence type="ECO:0000313" key="5">
    <source>
        <dbReference type="Proteomes" id="UP001295444"/>
    </source>
</evidence>
<dbReference type="GO" id="GO:0000149">
    <property type="term" value="F:SNARE binding"/>
    <property type="evidence" value="ECO:0007669"/>
    <property type="project" value="TreeGrafter"/>
</dbReference>
<keyword evidence="5" id="KW-1185">Reference proteome</keyword>
<gene>
    <name evidence="4" type="ORF">PECUL_23A060885</name>
</gene>
<dbReference type="GO" id="GO:0006887">
    <property type="term" value="P:exocytosis"/>
    <property type="evidence" value="ECO:0007669"/>
    <property type="project" value="UniProtKB-KW"/>
</dbReference>